<feature type="transmembrane region" description="Helical" evidence="8">
    <location>
        <begin position="194"/>
        <end position="227"/>
    </location>
</feature>
<feature type="transmembrane region" description="Helical" evidence="8">
    <location>
        <begin position="77"/>
        <end position="99"/>
    </location>
</feature>
<evidence type="ECO:0000256" key="2">
    <source>
        <dbReference type="ARBA" id="ARBA00010735"/>
    </source>
</evidence>
<dbReference type="InterPro" id="IPR011606">
    <property type="entry name" value="Brnchd-chn_aa_trnsp_permease"/>
</dbReference>
<comment type="similarity">
    <text evidence="2">Belongs to the AzlC family.</text>
</comment>
<evidence type="ECO:0000256" key="4">
    <source>
        <dbReference type="ARBA" id="ARBA00022475"/>
    </source>
</evidence>
<evidence type="ECO:0000256" key="3">
    <source>
        <dbReference type="ARBA" id="ARBA00022448"/>
    </source>
</evidence>
<keyword evidence="10" id="KW-1185">Reference proteome</keyword>
<name>A0ABY5MKF8_9HYPH</name>
<dbReference type="EMBL" id="CP030941">
    <property type="protein sequence ID" value="UUP17808.1"/>
    <property type="molecule type" value="Genomic_DNA"/>
</dbReference>
<evidence type="ECO:0000256" key="5">
    <source>
        <dbReference type="ARBA" id="ARBA00022692"/>
    </source>
</evidence>
<dbReference type="Proteomes" id="UP001342418">
    <property type="component" value="Chromosome"/>
</dbReference>
<evidence type="ECO:0000256" key="1">
    <source>
        <dbReference type="ARBA" id="ARBA00004651"/>
    </source>
</evidence>
<reference evidence="9 10" key="1">
    <citation type="submission" date="2018-07" db="EMBL/GenBank/DDBJ databases">
        <title>Genome sequence of Nitratireductor thuwali#1536.</title>
        <authorList>
            <person name="Michoud G."/>
            <person name="Merlino G."/>
            <person name="Sefrji F.O."/>
            <person name="Daffonchio D."/>
        </authorList>
    </citation>
    <scope>NUCLEOTIDE SEQUENCE [LARGE SCALE GENOMIC DNA]</scope>
    <source>
        <strain evidence="10">Nit1536</strain>
    </source>
</reference>
<evidence type="ECO:0000313" key="10">
    <source>
        <dbReference type="Proteomes" id="UP001342418"/>
    </source>
</evidence>
<keyword evidence="4" id="KW-1003">Cell membrane</keyword>
<feature type="transmembrane region" description="Helical" evidence="8">
    <location>
        <begin position="111"/>
        <end position="127"/>
    </location>
</feature>
<dbReference type="Pfam" id="PF03591">
    <property type="entry name" value="AzlC"/>
    <property type="match status" value="1"/>
</dbReference>
<accession>A0ABY5MKF8</accession>
<keyword evidence="7 8" id="KW-0472">Membrane</keyword>
<evidence type="ECO:0000256" key="7">
    <source>
        <dbReference type="ARBA" id="ARBA00023136"/>
    </source>
</evidence>
<keyword evidence="6 8" id="KW-1133">Transmembrane helix</keyword>
<keyword evidence="3" id="KW-0813">Transport</keyword>
<comment type="subcellular location">
    <subcellularLocation>
        <location evidence="1">Cell membrane</location>
        <topology evidence="1">Multi-pass membrane protein</topology>
    </subcellularLocation>
</comment>
<keyword evidence="5 8" id="KW-0812">Transmembrane</keyword>
<dbReference type="RefSeq" id="WP_338530099.1">
    <property type="nucleotide sequence ID" value="NZ_CP030941.1"/>
</dbReference>
<protein>
    <submittedName>
        <fullName evidence="9">Inner membrane protein YgaZ</fullName>
    </submittedName>
</protein>
<evidence type="ECO:0000256" key="8">
    <source>
        <dbReference type="SAM" id="Phobius"/>
    </source>
</evidence>
<organism evidence="9 10">
    <name type="scientific">Nitratireductor thuwali</name>
    <dbReference type="NCBI Taxonomy" id="2267699"/>
    <lineage>
        <taxon>Bacteria</taxon>
        <taxon>Pseudomonadati</taxon>
        <taxon>Pseudomonadota</taxon>
        <taxon>Alphaproteobacteria</taxon>
        <taxon>Hyphomicrobiales</taxon>
        <taxon>Phyllobacteriaceae</taxon>
        <taxon>Nitratireductor</taxon>
    </lineage>
</organism>
<feature type="transmembrane region" description="Helical" evidence="8">
    <location>
        <begin position="167"/>
        <end position="188"/>
    </location>
</feature>
<feature type="transmembrane region" description="Helical" evidence="8">
    <location>
        <begin position="51"/>
        <end position="71"/>
    </location>
</feature>
<dbReference type="PANTHER" id="PTHR34979">
    <property type="entry name" value="INNER MEMBRANE PROTEIN YGAZ"/>
    <property type="match status" value="1"/>
</dbReference>
<evidence type="ECO:0000256" key="6">
    <source>
        <dbReference type="ARBA" id="ARBA00022989"/>
    </source>
</evidence>
<evidence type="ECO:0000313" key="9">
    <source>
        <dbReference type="EMBL" id="UUP17808.1"/>
    </source>
</evidence>
<dbReference type="PANTHER" id="PTHR34979:SF1">
    <property type="entry name" value="INNER MEMBRANE PROTEIN YGAZ"/>
    <property type="match status" value="1"/>
</dbReference>
<sequence>MSLSSHLQTCFTVSGGMRGARAMAPVSLFVIPFGMSFGAAALSQGLDPHDVILMSVIVFAGAAQFAALDLWGPDLPLLAIALTVLAVNARHLVLGAALSPWLLQVSPSRRFLTLGLLTDVNFAQAMAAKDTGETDAGFLLGGGLMLWAAWVCGTALGVLVGSGIDDVATYGLDVLMVAYFAPIAVQFWEGRANLLPWAAAAGIAATGSLLLPAGWPIIAGALAGGLVGALRDAD</sequence>
<gene>
    <name evidence="9" type="primary">ygaZ_2</name>
    <name evidence="9" type="ORF">NTH_02284</name>
</gene>
<feature type="transmembrane region" description="Helical" evidence="8">
    <location>
        <begin position="22"/>
        <end position="42"/>
    </location>
</feature>
<feature type="transmembrane region" description="Helical" evidence="8">
    <location>
        <begin position="139"/>
        <end position="160"/>
    </location>
</feature>
<proteinExistence type="inferred from homology"/>